<dbReference type="Proteomes" id="UP000838160">
    <property type="component" value="Unassembled WGS sequence"/>
</dbReference>
<dbReference type="EMBL" id="CAKLCM010000003">
    <property type="protein sequence ID" value="CAH0530195.1"/>
    <property type="molecule type" value="Genomic_DNA"/>
</dbReference>
<reference evidence="3" key="1">
    <citation type="submission" date="2021-12" db="EMBL/GenBank/DDBJ databases">
        <authorList>
            <person name="Rodrigo-Torres L."/>
            <person name="Arahal R. D."/>
            <person name="Lucena T."/>
        </authorList>
    </citation>
    <scope>NUCLEOTIDE SEQUENCE</scope>
    <source>
        <strain evidence="3">CECT 8226</strain>
    </source>
</reference>
<accession>A0ABN8DP25</accession>
<evidence type="ECO:0000313" key="3">
    <source>
        <dbReference type="EMBL" id="CAH0530195.1"/>
    </source>
</evidence>
<dbReference type="InterPro" id="IPR012349">
    <property type="entry name" value="Split_barrel_FMN-bd"/>
</dbReference>
<organism evidence="3 4">
    <name type="scientific">Vibrio hippocampi</name>
    <dbReference type="NCBI Taxonomy" id="654686"/>
    <lineage>
        <taxon>Bacteria</taxon>
        <taxon>Pseudomonadati</taxon>
        <taxon>Pseudomonadota</taxon>
        <taxon>Gammaproteobacteria</taxon>
        <taxon>Vibrionales</taxon>
        <taxon>Vibrionaceae</taxon>
        <taxon>Vibrio</taxon>
    </lineage>
</organism>
<evidence type="ECO:0000313" key="4">
    <source>
        <dbReference type="Proteomes" id="UP000838160"/>
    </source>
</evidence>
<dbReference type="RefSeq" id="WP_237486713.1">
    <property type="nucleotide sequence ID" value="NZ_CAKLCM010000003.1"/>
</dbReference>
<dbReference type="PANTHER" id="PTHR35176:SF6">
    <property type="entry name" value="HEME OXYGENASE HI_0854-RELATED"/>
    <property type="match status" value="1"/>
</dbReference>
<feature type="domain" description="Pyridoxamine 5'-phosphate oxidase N-terminal" evidence="2">
    <location>
        <begin position="15"/>
        <end position="146"/>
    </location>
</feature>
<keyword evidence="4" id="KW-1185">Reference proteome</keyword>
<protein>
    <submittedName>
        <fullName evidence="3">Heme oxygenase HutZ</fullName>
        <ecNumber evidence="3">1.14.99.58</ecNumber>
    </submittedName>
</protein>
<dbReference type="PIRSF" id="PIRSF004633">
    <property type="entry name" value="UCP_PLP_oxd"/>
    <property type="match status" value="1"/>
</dbReference>
<dbReference type="InterPro" id="IPR052019">
    <property type="entry name" value="F420H2_bilvrd_red/Heme_oxyg"/>
</dbReference>
<gene>
    <name evidence="3" type="primary">hutZ</name>
    <name evidence="3" type="ORF">VHP8226_03893</name>
</gene>
<sequence>MDQQVKQERLQGRLGPEIKEFRQQKKTIQLATVDENGRPNVSYAPFVQNQQGYFVLISQIARHARNLLANPNVSLMLIEDEADSKQLFARKRLTFDATASVVERDSEQWTQVVGQMQERFGEIIDGLSQLEDFVLFNLKAEQGLFVKGFGQAYQVSGDDLVDFVHLQEGHRKVKDETEA</sequence>
<dbReference type="PANTHER" id="PTHR35176">
    <property type="entry name" value="HEME OXYGENASE HI_0854-RELATED"/>
    <property type="match status" value="1"/>
</dbReference>
<evidence type="ECO:0000256" key="1">
    <source>
        <dbReference type="ARBA" id="ARBA00023002"/>
    </source>
</evidence>
<proteinExistence type="predicted"/>
<dbReference type="NCBIfam" id="TIGR04110">
    <property type="entry name" value="heme_HutZ"/>
    <property type="match status" value="1"/>
</dbReference>
<dbReference type="GO" id="GO:0016491">
    <property type="term" value="F:oxidoreductase activity"/>
    <property type="evidence" value="ECO:0007669"/>
    <property type="project" value="UniProtKB-KW"/>
</dbReference>
<dbReference type="Gene3D" id="2.30.110.10">
    <property type="entry name" value="Electron Transport, Fmn-binding Protein, Chain A"/>
    <property type="match status" value="1"/>
</dbReference>
<evidence type="ECO:0000259" key="2">
    <source>
        <dbReference type="Pfam" id="PF01243"/>
    </source>
</evidence>
<comment type="caution">
    <text evidence="3">The sequence shown here is derived from an EMBL/GenBank/DDBJ whole genome shotgun (WGS) entry which is preliminary data.</text>
</comment>
<dbReference type="InterPro" id="IPR014419">
    <property type="entry name" value="HutZ"/>
</dbReference>
<dbReference type="EC" id="1.14.99.58" evidence="3"/>
<dbReference type="SUPFAM" id="SSF50475">
    <property type="entry name" value="FMN-binding split barrel"/>
    <property type="match status" value="1"/>
</dbReference>
<keyword evidence="1 3" id="KW-0560">Oxidoreductase</keyword>
<dbReference type="InterPro" id="IPR011576">
    <property type="entry name" value="Pyridox_Oxase_N"/>
</dbReference>
<name>A0ABN8DP25_9VIBR</name>
<dbReference type="Pfam" id="PF01243">
    <property type="entry name" value="PNPOx_N"/>
    <property type="match status" value="1"/>
</dbReference>